<comment type="caution">
    <text evidence="5">The sequence shown here is derived from an EMBL/GenBank/DDBJ whole genome shotgun (WGS) entry which is preliminary data.</text>
</comment>
<keyword evidence="3" id="KW-0472">Membrane</keyword>
<organism evidence="5 6">
    <name type="scientific">Dunaliella salina</name>
    <name type="common">Green alga</name>
    <name type="synonym">Protococcus salinus</name>
    <dbReference type="NCBI Taxonomy" id="3046"/>
    <lineage>
        <taxon>Eukaryota</taxon>
        <taxon>Viridiplantae</taxon>
        <taxon>Chlorophyta</taxon>
        <taxon>core chlorophytes</taxon>
        <taxon>Chlorophyceae</taxon>
        <taxon>CS clade</taxon>
        <taxon>Chlamydomonadales</taxon>
        <taxon>Dunaliellaceae</taxon>
        <taxon>Dunaliella</taxon>
    </lineage>
</organism>
<keyword evidence="3" id="KW-0812">Transmembrane</keyword>
<evidence type="ECO:0000313" key="5">
    <source>
        <dbReference type="EMBL" id="KAF5826706.1"/>
    </source>
</evidence>
<evidence type="ECO:0000256" key="2">
    <source>
        <dbReference type="SAM" id="MobiDB-lite"/>
    </source>
</evidence>
<evidence type="ECO:0000256" key="1">
    <source>
        <dbReference type="ARBA" id="ARBA00005585"/>
    </source>
</evidence>
<feature type="transmembrane region" description="Helical" evidence="3">
    <location>
        <begin position="160"/>
        <end position="178"/>
    </location>
</feature>
<name>A0ABQ7FWK4_DUNSA</name>
<protein>
    <submittedName>
        <fullName evidence="5">Patched family-domain-containing protein</fullName>
    </submittedName>
</protein>
<dbReference type="InterPro" id="IPR053958">
    <property type="entry name" value="HMGCR/SNAP/NPC1-like_SSD"/>
</dbReference>
<evidence type="ECO:0000313" key="6">
    <source>
        <dbReference type="Proteomes" id="UP000815325"/>
    </source>
</evidence>
<keyword evidence="3" id="KW-1133">Transmembrane helix</keyword>
<evidence type="ECO:0000259" key="4">
    <source>
        <dbReference type="PROSITE" id="PS50156"/>
    </source>
</evidence>
<dbReference type="PANTHER" id="PTHR10796:SF92">
    <property type="entry name" value="PATCHED-RELATED, ISOFORM A"/>
    <property type="match status" value="1"/>
</dbReference>
<gene>
    <name evidence="5" type="ORF">DUNSADRAFT_2311</name>
</gene>
<evidence type="ECO:0000256" key="3">
    <source>
        <dbReference type="SAM" id="Phobius"/>
    </source>
</evidence>
<feature type="transmembrane region" description="Helical" evidence="3">
    <location>
        <begin position="118"/>
        <end position="139"/>
    </location>
</feature>
<dbReference type="EMBL" id="MU070759">
    <property type="protein sequence ID" value="KAF5826706.1"/>
    <property type="molecule type" value="Genomic_DNA"/>
</dbReference>
<dbReference type="InterPro" id="IPR000731">
    <property type="entry name" value="SSD"/>
</dbReference>
<feature type="transmembrane region" description="Helical" evidence="3">
    <location>
        <begin position="426"/>
        <end position="448"/>
    </location>
</feature>
<comment type="similarity">
    <text evidence="1">Belongs to the patched family.</text>
</comment>
<dbReference type="InterPro" id="IPR051697">
    <property type="entry name" value="Patched_domain-protein"/>
</dbReference>
<feature type="domain" description="SSD" evidence="4">
    <location>
        <begin position="55"/>
        <end position="212"/>
    </location>
</feature>
<dbReference type="PROSITE" id="PS50156">
    <property type="entry name" value="SSD"/>
    <property type="match status" value="1"/>
</dbReference>
<dbReference type="Pfam" id="PF12349">
    <property type="entry name" value="Sterol-sensing"/>
    <property type="match status" value="1"/>
</dbReference>
<feature type="transmembrane region" description="Helical" evidence="3">
    <location>
        <begin position="190"/>
        <end position="212"/>
    </location>
</feature>
<reference evidence="5" key="1">
    <citation type="submission" date="2017-08" db="EMBL/GenBank/DDBJ databases">
        <authorList>
            <person name="Polle J.E."/>
            <person name="Barry K."/>
            <person name="Cushman J."/>
            <person name="Schmutz J."/>
            <person name="Tran D."/>
            <person name="Hathwaick L.T."/>
            <person name="Yim W.C."/>
            <person name="Jenkins J."/>
            <person name="Mckie-Krisberg Z.M."/>
            <person name="Prochnik S."/>
            <person name="Lindquist E."/>
            <person name="Dockter R.B."/>
            <person name="Adam C."/>
            <person name="Molina H."/>
            <person name="Bunkerborg J."/>
            <person name="Jin E."/>
            <person name="Buchheim M."/>
            <person name="Magnuson J."/>
        </authorList>
    </citation>
    <scope>NUCLEOTIDE SEQUENCE</scope>
    <source>
        <strain evidence="5">CCAP 19/18</strain>
    </source>
</reference>
<feature type="transmembrane region" description="Helical" evidence="3">
    <location>
        <begin position="87"/>
        <end position="112"/>
    </location>
</feature>
<dbReference type="Proteomes" id="UP000815325">
    <property type="component" value="Unassembled WGS sequence"/>
</dbReference>
<accession>A0ABQ7FWK4</accession>
<dbReference type="Gene3D" id="1.20.1640.10">
    <property type="entry name" value="Multidrug efflux transporter AcrB transmembrane domain"/>
    <property type="match status" value="1"/>
</dbReference>
<dbReference type="PANTHER" id="PTHR10796">
    <property type="entry name" value="PATCHED-RELATED"/>
    <property type="match status" value="1"/>
</dbReference>
<sequence length="485" mass="53591">MPCHNCNEDDTDPLLAKWPQEVANRVRNFDEDFLSVFVLNEAVLSSESSKVIDGDITSIIGGYILLIGWAFISLWRNSWVYQKAHLAPLSVFAIILGSVAAFGICLASNVKINTTVQAVPFLLLGLGMDDTFVIVGAYFRQDRRKTARERIQGTMEVAGTSITVTTFTDFIAFILGQWTDFPAMKALSAYSAAGIMFVYVYQVTFFTACLTLDAYREDRALHGHPNAGFVCCCTDTSELENTRADEERQELGEAGKNNSGHVPPVGGALDCDSNCVVKQNMEREGHTGNDKQSLQQASVTAITSKSSMASIVDFFTGKSIWDMSKSSTHYPGEEEPRDFTSELCVPIPKFSWLHWYSNLYRYDPHSPPPSTWLAGVLLPRGLLHWSGMVFVFLVEVQQSYFLASSRCVQSPPPSTWLAGVLLPKGLLHWSGMVFVFLVEAAGLAVAIYGCTRVYEVQSACWPKDCNTGLSFCFLGRGRAGLYVHC</sequence>
<feature type="region of interest" description="Disordered" evidence="2">
    <location>
        <begin position="243"/>
        <end position="263"/>
    </location>
</feature>
<feature type="transmembrane region" description="Helical" evidence="3">
    <location>
        <begin position="56"/>
        <end position="75"/>
    </location>
</feature>
<proteinExistence type="inferred from homology"/>
<feature type="compositionally biased region" description="Basic and acidic residues" evidence="2">
    <location>
        <begin position="243"/>
        <end position="253"/>
    </location>
</feature>
<feature type="transmembrane region" description="Helical" evidence="3">
    <location>
        <begin position="371"/>
        <end position="394"/>
    </location>
</feature>
<keyword evidence="6" id="KW-1185">Reference proteome</keyword>
<dbReference type="SUPFAM" id="SSF82866">
    <property type="entry name" value="Multidrug efflux transporter AcrB transmembrane domain"/>
    <property type="match status" value="1"/>
</dbReference>